<feature type="domain" description="Zn(2)-C6 fungal-type" evidence="4">
    <location>
        <begin position="11"/>
        <end position="40"/>
    </location>
</feature>
<evidence type="ECO:0000256" key="2">
    <source>
        <dbReference type="ARBA" id="ARBA00023242"/>
    </source>
</evidence>
<reference evidence="5 6" key="1">
    <citation type="submission" date="2024-01" db="EMBL/GenBank/DDBJ databases">
        <title>Complete genome of Cladobotryum mycophilum ATHUM6906.</title>
        <authorList>
            <person name="Christinaki A.C."/>
            <person name="Myridakis A.I."/>
            <person name="Kouvelis V.N."/>
        </authorList>
    </citation>
    <scope>NUCLEOTIDE SEQUENCE [LARGE SCALE GENOMIC DNA]</scope>
    <source>
        <strain evidence="5 6">ATHUM6906</strain>
    </source>
</reference>
<proteinExistence type="predicted"/>
<protein>
    <submittedName>
        <fullName evidence="5">Phomenoic acid biosynthesis cluster-specific transcriptional regulator-like protein</fullName>
    </submittedName>
</protein>
<evidence type="ECO:0000256" key="1">
    <source>
        <dbReference type="ARBA" id="ARBA00004123"/>
    </source>
</evidence>
<dbReference type="PROSITE" id="PS50048">
    <property type="entry name" value="ZN2_CY6_FUNGAL_2"/>
    <property type="match status" value="1"/>
</dbReference>
<dbReference type="PANTHER" id="PTHR37534:SF48">
    <property type="entry name" value="FINGER DOMAIN PROTEIN, PUTATIVE-RELATED"/>
    <property type="match status" value="1"/>
</dbReference>
<dbReference type="InterPro" id="IPR036864">
    <property type="entry name" value="Zn2-C6_fun-type_DNA-bd_sf"/>
</dbReference>
<dbReference type="PANTHER" id="PTHR37534">
    <property type="entry name" value="TRANSCRIPTIONAL ACTIVATOR PROTEIN UGA3"/>
    <property type="match status" value="1"/>
</dbReference>
<evidence type="ECO:0000313" key="5">
    <source>
        <dbReference type="EMBL" id="KAK5995653.1"/>
    </source>
</evidence>
<dbReference type="InterPro" id="IPR021858">
    <property type="entry name" value="Fun_TF"/>
</dbReference>
<dbReference type="SUPFAM" id="SSF57701">
    <property type="entry name" value="Zn2/Cys6 DNA-binding domain"/>
    <property type="match status" value="1"/>
</dbReference>
<feature type="compositionally biased region" description="Basic and acidic residues" evidence="3">
    <location>
        <begin position="81"/>
        <end position="99"/>
    </location>
</feature>
<dbReference type="EMBL" id="JAVFKD010000004">
    <property type="protein sequence ID" value="KAK5995653.1"/>
    <property type="molecule type" value="Genomic_DNA"/>
</dbReference>
<comment type="subcellular location">
    <subcellularLocation>
        <location evidence="1">Nucleus</location>
    </subcellularLocation>
</comment>
<keyword evidence="2" id="KW-0539">Nucleus</keyword>
<name>A0ABR0SU11_9HYPO</name>
<keyword evidence="6" id="KW-1185">Reference proteome</keyword>
<evidence type="ECO:0000313" key="6">
    <source>
        <dbReference type="Proteomes" id="UP001338125"/>
    </source>
</evidence>
<dbReference type="Pfam" id="PF00172">
    <property type="entry name" value="Zn_clus"/>
    <property type="match status" value="1"/>
</dbReference>
<dbReference type="Gene3D" id="4.10.240.10">
    <property type="entry name" value="Zn(2)-C6 fungal-type DNA-binding domain"/>
    <property type="match status" value="1"/>
</dbReference>
<evidence type="ECO:0000256" key="3">
    <source>
        <dbReference type="SAM" id="MobiDB-lite"/>
    </source>
</evidence>
<organism evidence="5 6">
    <name type="scientific">Cladobotryum mycophilum</name>
    <dbReference type="NCBI Taxonomy" id="491253"/>
    <lineage>
        <taxon>Eukaryota</taxon>
        <taxon>Fungi</taxon>
        <taxon>Dikarya</taxon>
        <taxon>Ascomycota</taxon>
        <taxon>Pezizomycotina</taxon>
        <taxon>Sordariomycetes</taxon>
        <taxon>Hypocreomycetidae</taxon>
        <taxon>Hypocreales</taxon>
        <taxon>Hypocreaceae</taxon>
        <taxon>Cladobotryum</taxon>
    </lineage>
</organism>
<accession>A0ABR0SU11</accession>
<gene>
    <name evidence="5" type="ORF">PT974_04070</name>
</gene>
<feature type="region of interest" description="Disordered" evidence="3">
    <location>
        <begin position="76"/>
        <end position="108"/>
    </location>
</feature>
<dbReference type="CDD" id="cd00067">
    <property type="entry name" value="GAL4"/>
    <property type="match status" value="1"/>
</dbReference>
<comment type="caution">
    <text evidence="5">The sequence shown here is derived from an EMBL/GenBank/DDBJ whole genome shotgun (WGS) entry which is preliminary data.</text>
</comment>
<evidence type="ECO:0000259" key="4">
    <source>
        <dbReference type="PROSITE" id="PS50048"/>
    </source>
</evidence>
<dbReference type="Pfam" id="PF11951">
    <property type="entry name" value="Fungal_trans_2"/>
    <property type="match status" value="1"/>
</dbReference>
<dbReference type="Proteomes" id="UP001338125">
    <property type="component" value="Unassembled WGS sequence"/>
</dbReference>
<dbReference type="InterPro" id="IPR001138">
    <property type="entry name" value="Zn2Cys6_DnaBD"/>
</dbReference>
<sequence>MAPQPAKTGLQCIECLRRRLTCDGSTPPCKVCRATGVACTGYGDGKQLTWLPLGRVSRLRESRTIASDPSSLFVEIGSKANKGEKKQQQQRDGKQKQEGKGPLVRKRRQPFFITSQRSQQRQLEEQYYMNMTIPNDPWPEEWDAAKLAQNYNSLTMIGLAHRQVLPETAKFTDLTFPVFQGMTPSARQCIAAMILGYRIMIASKRHNLDIQPAYSGPVSHLWSKFHHHIGFALRDLNDELRWHSSKSVIPLFLSIQALLGTTLYMYSKPQWRPHAAGFLTLLRHCGGLRQLMHAPLMARYSIAMTMIIFSLSNTTSPSDDQLSEVLDFDLDVMVAFYEWNLCPVFLGPTQLYLEVIRINRIRLQRVSEITDTVAPEESSICSLLLRLDGLSIEELTEGWPESEEYPLIAQIFRSAVVVFASLAVPCMLTTCRCAQIKKTYHDDLFHLLEAVVGHPVRPITVFWPLMVGGVAAQSGPRSERVLVEKHLSSIVQDSFILGASLLAALEVLRTFWASDKTEWDECFDKPYAFLG</sequence>